<evidence type="ECO:0000313" key="2">
    <source>
        <dbReference type="Proteomes" id="UP001066276"/>
    </source>
</evidence>
<dbReference type="EMBL" id="JANPWB010000016">
    <property type="protein sequence ID" value="KAJ1085685.1"/>
    <property type="molecule type" value="Genomic_DNA"/>
</dbReference>
<protein>
    <submittedName>
        <fullName evidence="1">Uncharacterized protein</fullName>
    </submittedName>
</protein>
<comment type="caution">
    <text evidence="1">The sequence shown here is derived from an EMBL/GenBank/DDBJ whole genome shotgun (WGS) entry which is preliminary data.</text>
</comment>
<evidence type="ECO:0000313" key="1">
    <source>
        <dbReference type="EMBL" id="KAJ1085685.1"/>
    </source>
</evidence>
<reference evidence="1" key="1">
    <citation type="journal article" date="2022" name="bioRxiv">
        <title>Sequencing and chromosome-scale assembly of the giantPleurodeles waltlgenome.</title>
        <authorList>
            <person name="Brown T."/>
            <person name="Elewa A."/>
            <person name="Iarovenko S."/>
            <person name="Subramanian E."/>
            <person name="Araus A.J."/>
            <person name="Petzold A."/>
            <person name="Susuki M."/>
            <person name="Suzuki K.-i.T."/>
            <person name="Hayashi T."/>
            <person name="Toyoda A."/>
            <person name="Oliveira C."/>
            <person name="Osipova E."/>
            <person name="Leigh N.D."/>
            <person name="Simon A."/>
            <person name="Yun M.H."/>
        </authorList>
    </citation>
    <scope>NUCLEOTIDE SEQUENCE</scope>
    <source>
        <strain evidence="1">20211129_DDA</strain>
        <tissue evidence="1">Liver</tissue>
    </source>
</reference>
<gene>
    <name evidence="1" type="ORF">NDU88_005811</name>
</gene>
<name>A0AAV7LDL3_PLEWA</name>
<accession>A0AAV7LDL3</accession>
<dbReference type="Proteomes" id="UP001066276">
    <property type="component" value="Chromosome 12"/>
</dbReference>
<sequence length="122" mass="13581">MVRGTTALARLLGLALPLHDRYRAVILNEPSKNKPRALQGFGLNSITYERFNSDDLSTPFKRFDVRGLSVECKTIVSALRDSLNALRINSVNGNGLNVKRLIVIAINVMTFKTVLRHDGFTP</sequence>
<organism evidence="1 2">
    <name type="scientific">Pleurodeles waltl</name>
    <name type="common">Iberian ribbed newt</name>
    <dbReference type="NCBI Taxonomy" id="8319"/>
    <lineage>
        <taxon>Eukaryota</taxon>
        <taxon>Metazoa</taxon>
        <taxon>Chordata</taxon>
        <taxon>Craniata</taxon>
        <taxon>Vertebrata</taxon>
        <taxon>Euteleostomi</taxon>
        <taxon>Amphibia</taxon>
        <taxon>Batrachia</taxon>
        <taxon>Caudata</taxon>
        <taxon>Salamandroidea</taxon>
        <taxon>Salamandridae</taxon>
        <taxon>Pleurodelinae</taxon>
        <taxon>Pleurodeles</taxon>
    </lineage>
</organism>
<dbReference type="AlphaFoldDB" id="A0AAV7LDL3"/>
<keyword evidence="2" id="KW-1185">Reference proteome</keyword>
<proteinExistence type="predicted"/>